<organism evidence="1">
    <name type="scientific">Anguilla anguilla</name>
    <name type="common">European freshwater eel</name>
    <name type="synonym">Muraena anguilla</name>
    <dbReference type="NCBI Taxonomy" id="7936"/>
    <lineage>
        <taxon>Eukaryota</taxon>
        <taxon>Metazoa</taxon>
        <taxon>Chordata</taxon>
        <taxon>Craniata</taxon>
        <taxon>Vertebrata</taxon>
        <taxon>Euteleostomi</taxon>
        <taxon>Actinopterygii</taxon>
        <taxon>Neopterygii</taxon>
        <taxon>Teleostei</taxon>
        <taxon>Anguilliformes</taxon>
        <taxon>Anguillidae</taxon>
        <taxon>Anguilla</taxon>
    </lineage>
</organism>
<evidence type="ECO:0000313" key="1">
    <source>
        <dbReference type="EMBL" id="JAH27444.1"/>
    </source>
</evidence>
<dbReference type="EMBL" id="GBXM01081133">
    <property type="protein sequence ID" value="JAH27444.1"/>
    <property type="molecule type" value="Transcribed_RNA"/>
</dbReference>
<dbReference type="AlphaFoldDB" id="A0A0E9RED4"/>
<reference evidence="1" key="1">
    <citation type="submission" date="2014-11" db="EMBL/GenBank/DDBJ databases">
        <authorList>
            <person name="Amaro Gonzalez C."/>
        </authorList>
    </citation>
    <scope>NUCLEOTIDE SEQUENCE</scope>
</reference>
<proteinExistence type="predicted"/>
<sequence length="29" mass="3356">MAYADSSQQEQLMFLVLKLFKYNGVDSTK</sequence>
<accession>A0A0E9RED4</accession>
<name>A0A0E9RED4_ANGAN</name>
<reference evidence="1" key="2">
    <citation type="journal article" date="2015" name="Fish Shellfish Immunol.">
        <title>Early steps in the European eel (Anguilla anguilla)-Vibrio vulnificus interaction in the gills: Role of the RtxA13 toxin.</title>
        <authorList>
            <person name="Callol A."/>
            <person name="Pajuelo D."/>
            <person name="Ebbesson L."/>
            <person name="Teles M."/>
            <person name="MacKenzie S."/>
            <person name="Amaro C."/>
        </authorList>
    </citation>
    <scope>NUCLEOTIDE SEQUENCE</scope>
</reference>
<protein>
    <submittedName>
        <fullName evidence="1">Uncharacterized protein</fullName>
    </submittedName>
</protein>